<protein>
    <recommendedName>
        <fullName evidence="3">Protein archease</fullName>
    </recommendedName>
</protein>
<feature type="domain" description="Archease" evidence="8">
    <location>
        <begin position="28"/>
        <end position="154"/>
    </location>
</feature>
<evidence type="ECO:0000313" key="9">
    <source>
        <dbReference type="Ensembl" id="ENSNNAP00000026670.1"/>
    </source>
</evidence>
<gene>
    <name evidence="9" type="primary">ZBTB8OS</name>
</gene>
<evidence type="ECO:0000259" key="8">
    <source>
        <dbReference type="Pfam" id="PF01951"/>
    </source>
</evidence>
<proteinExistence type="inferred from homology"/>
<evidence type="ECO:0000256" key="3">
    <source>
        <dbReference type="ARBA" id="ARBA00022263"/>
    </source>
</evidence>
<evidence type="ECO:0000256" key="4">
    <source>
        <dbReference type="ARBA" id="ARBA00022694"/>
    </source>
</evidence>
<evidence type="ECO:0000256" key="5">
    <source>
        <dbReference type="ARBA" id="ARBA00022723"/>
    </source>
</evidence>
<comment type="function">
    <text evidence="7">Component of the tRNA-splicing ligase complex required to facilitate the enzymatic turnover of catalytic subunit RTCB. Together with DDX1, acts by facilitating the guanylylation of RTCB, a key intermediate step in tRNA ligation.</text>
</comment>
<name>A0A8C6YF69_NAJNA</name>
<dbReference type="SUPFAM" id="SSF69819">
    <property type="entry name" value="MTH1598-like"/>
    <property type="match status" value="1"/>
</dbReference>
<evidence type="ECO:0000256" key="2">
    <source>
        <dbReference type="ARBA" id="ARBA00011392"/>
    </source>
</evidence>
<evidence type="ECO:0000256" key="6">
    <source>
        <dbReference type="ARBA" id="ARBA00022837"/>
    </source>
</evidence>
<comment type="similarity">
    <text evidence="1">Belongs to the archease family.</text>
</comment>
<keyword evidence="5" id="KW-0479">Metal-binding</keyword>
<accession>A0A8C6YF69</accession>
<dbReference type="Gene3D" id="3.55.10.10">
    <property type="entry name" value="Archease domain"/>
    <property type="match status" value="1"/>
</dbReference>
<sequence length="192" mass="22045">MADKERDYGLTQAQQGVKAKYPAIQKKYEYLDHTADVQLHAWGDSLEEAFEQCAMAMFGYMTDTETVEPLDTVEVEAEGHDMLSLLFHFLDEWLYKFSAEEFFIPREVKVVHIDRIRFRIRSIGWGEEFSLQKHPQGTEVKAITYSAMQVHEEGKPEMILFQRFGGSSGQKSLQNQGSLAFLARTRVLGALQ</sequence>
<dbReference type="GO" id="GO:0072669">
    <property type="term" value="C:tRNA-splicing ligase complex"/>
    <property type="evidence" value="ECO:0007669"/>
    <property type="project" value="Ensembl"/>
</dbReference>
<dbReference type="InterPro" id="IPR036820">
    <property type="entry name" value="Archease_dom_sf"/>
</dbReference>
<keyword evidence="10" id="KW-1185">Reference proteome</keyword>
<dbReference type="InterPro" id="IPR023572">
    <property type="entry name" value="Archease_dom"/>
</dbReference>
<dbReference type="FunFam" id="3.55.10.10:FF:000001">
    <property type="entry name" value="protein archease isoform X1"/>
    <property type="match status" value="1"/>
</dbReference>
<reference evidence="9" key="1">
    <citation type="submission" date="2025-08" db="UniProtKB">
        <authorList>
            <consortium name="Ensembl"/>
        </authorList>
    </citation>
    <scope>IDENTIFICATION</scope>
</reference>
<evidence type="ECO:0000313" key="10">
    <source>
        <dbReference type="Proteomes" id="UP000694559"/>
    </source>
</evidence>
<evidence type="ECO:0000256" key="7">
    <source>
        <dbReference type="ARBA" id="ARBA00055814"/>
    </source>
</evidence>
<dbReference type="PANTHER" id="PTHR12682">
    <property type="entry name" value="ARCHEASE"/>
    <property type="match status" value="1"/>
</dbReference>
<evidence type="ECO:0000256" key="1">
    <source>
        <dbReference type="ARBA" id="ARBA00007963"/>
    </source>
</evidence>
<dbReference type="GO" id="GO:0046872">
    <property type="term" value="F:metal ion binding"/>
    <property type="evidence" value="ECO:0007669"/>
    <property type="project" value="UniProtKB-KW"/>
</dbReference>
<dbReference type="OMA" id="AITYHKM"/>
<dbReference type="GO" id="GO:0006388">
    <property type="term" value="P:tRNA splicing, via endonucleolytic cleavage and ligation"/>
    <property type="evidence" value="ECO:0007669"/>
    <property type="project" value="Ensembl"/>
</dbReference>
<dbReference type="Pfam" id="PF01951">
    <property type="entry name" value="Archease"/>
    <property type="match status" value="1"/>
</dbReference>
<dbReference type="GeneTree" id="ENSGT00390000003245"/>
<organism evidence="9 10">
    <name type="scientific">Naja naja</name>
    <name type="common">Indian cobra</name>
    <dbReference type="NCBI Taxonomy" id="35670"/>
    <lineage>
        <taxon>Eukaryota</taxon>
        <taxon>Metazoa</taxon>
        <taxon>Chordata</taxon>
        <taxon>Craniata</taxon>
        <taxon>Vertebrata</taxon>
        <taxon>Euteleostomi</taxon>
        <taxon>Lepidosauria</taxon>
        <taxon>Squamata</taxon>
        <taxon>Bifurcata</taxon>
        <taxon>Unidentata</taxon>
        <taxon>Episquamata</taxon>
        <taxon>Toxicofera</taxon>
        <taxon>Serpentes</taxon>
        <taxon>Colubroidea</taxon>
        <taxon>Elapidae</taxon>
        <taxon>Elapinae</taxon>
        <taxon>Naja</taxon>
    </lineage>
</organism>
<dbReference type="Ensembl" id="ENSNNAT00000027954.1">
    <property type="protein sequence ID" value="ENSNNAP00000026670.1"/>
    <property type="gene ID" value="ENSNNAG00000017323.1"/>
</dbReference>
<keyword evidence="4" id="KW-0819">tRNA processing</keyword>
<dbReference type="InterPro" id="IPR002804">
    <property type="entry name" value="Archease"/>
</dbReference>
<dbReference type="PANTHER" id="PTHR12682:SF11">
    <property type="entry name" value="PROTEIN ARCHEASE"/>
    <property type="match status" value="1"/>
</dbReference>
<dbReference type="Proteomes" id="UP000694559">
    <property type="component" value="Unplaced"/>
</dbReference>
<reference evidence="9" key="2">
    <citation type="submission" date="2025-09" db="UniProtKB">
        <authorList>
            <consortium name="Ensembl"/>
        </authorList>
    </citation>
    <scope>IDENTIFICATION</scope>
</reference>
<keyword evidence="6" id="KW-0106">Calcium</keyword>
<dbReference type="OrthoDB" id="2190767at2759"/>
<dbReference type="AlphaFoldDB" id="A0A8C6YF69"/>
<comment type="subunit">
    <text evidence="2">Component of the tRNA-splicing ligase complex.</text>
</comment>